<accession>A0A1H9GH50</accession>
<evidence type="ECO:0000313" key="1">
    <source>
        <dbReference type="EMBL" id="SEQ49397.1"/>
    </source>
</evidence>
<proteinExistence type="predicted"/>
<gene>
    <name evidence="1" type="ORF">SAMN04488000_103124</name>
</gene>
<dbReference type="STRING" id="65499.SAMN04488000_103124"/>
<organism evidence="1 2">
    <name type="scientific">Lentzea albida</name>
    <dbReference type="NCBI Taxonomy" id="65499"/>
    <lineage>
        <taxon>Bacteria</taxon>
        <taxon>Bacillati</taxon>
        <taxon>Actinomycetota</taxon>
        <taxon>Actinomycetes</taxon>
        <taxon>Pseudonocardiales</taxon>
        <taxon>Pseudonocardiaceae</taxon>
        <taxon>Lentzea</taxon>
    </lineage>
</organism>
<dbReference type="AlphaFoldDB" id="A0A1H9GH50"/>
<dbReference type="RefSeq" id="WP_089913040.1">
    <property type="nucleotide sequence ID" value="NZ_FOFV01000003.1"/>
</dbReference>
<dbReference type="OrthoDB" id="3694715at2"/>
<name>A0A1H9GH50_9PSEU</name>
<evidence type="ECO:0000313" key="2">
    <source>
        <dbReference type="Proteomes" id="UP000199503"/>
    </source>
</evidence>
<dbReference type="InterPro" id="IPR025680">
    <property type="entry name" value="DddI"/>
</dbReference>
<dbReference type="Pfam" id="PF14430">
    <property type="entry name" value="Imm1"/>
    <property type="match status" value="1"/>
</dbReference>
<sequence>MSFTLEFWYYAKTGPLQSGGPVSAKSTSEIEEVLSNLLKEGAQPHPTQVVAPELPRFGILDMPDRMFKMDLDHESTIGALHYFGPDEYDEPGRFWSWASVSNEDLPSSPPVLYIDKDNRTPFPPRSALTLKTITKALDEFRQTGTRPTCIEWQSTGGIA</sequence>
<dbReference type="Proteomes" id="UP000199503">
    <property type="component" value="Unassembled WGS sequence"/>
</dbReference>
<dbReference type="EMBL" id="FOFV01000003">
    <property type="protein sequence ID" value="SEQ49397.1"/>
    <property type="molecule type" value="Genomic_DNA"/>
</dbReference>
<reference evidence="2" key="1">
    <citation type="submission" date="2016-10" db="EMBL/GenBank/DDBJ databases">
        <authorList>
            <person name="Varghese N."/>
            <person name="Submissions S."/>
        </authorList>
    </citation>
    <scope>NUCLEOTIDE SEQUENCE [LARGE SCALE GENOMIC DNA]</scope>
    <source>
        <strain evidence="2">DSM 44437</strain>
    </source>
</reference>
<keyword evidence="2" id="KW-1185">Reference proteome</keyword>
<protein>
    <submittedName>
        <fullName evidence="1">Immunity protein Imm1</fullName>
    </submittedName>
</protein>